<dbReference type="AlphaFoldDB" id="A0A438GYK3"/>
<gene>
    <name evidence="2" type="ORF">CK203_043649</name>
</gene>
<feature type="non-terminal residue" evidence="2">
    <location>
        <position position="1"/>
    </location>
</feature>
<sequence length="133" mass="15190">REGERECDGECDGEEGEESPVPRSKRKECSFTVESKAFEIVVEDRRGKIQGLIVEKKGGVSSWVRLGSDNIGFFLEGLNLCIKDEKEARWGREWKEQGRMYSMIRGINIAGGVYTARGLRYRGEEVLHLHPER</sequence>
<feature type="compositionally biased region" description="Acidic residues" evidence="1">
    <location>
        <begin position="9"/>
        <end position="18"/>
    </location>
</feature>
<proteinExistence type="predicted"/>
<evidence type="ECO:0000313" key="3">
    <source>
        <dbReference type="Proteomes" id="UP000288805"/>
    </source>
</evidence>
<dbReference type="EMBL" id="QGNW01000314">
    <property type="protein sequence ID" value="RVW77360.1"/>
    <property type="molecule type" value="Genomic_DNA"/>
</dbReference>
<protein>
    <submittedName>
        <fullName evidence="2">Uncharacterized protein</fullName>
    </submittedName>
</protein>
<evidence type="ECO:0000256" key="1">
    <source>
        <dbReference type="SAM" id="MobiDB-lite"/>
    </source>
</evidence>
<name>A0A438GYK3_VITVI</name>
<accession>A0A438GYK3</accession>
<feature type="region of interest" description="Disordered" evidence="1">
    <location>
        <begin position="1"/>
        <end position="26"/>
    </location>
</feature>
<reference evidence="2 3" key="1">
    <citation type="journal article" date="2018" name="PLoS Genet.">
        <title>Population sequencing reveals clonal diversity and ancestral inbreeding in the grapevine cultivar Chardonnay.</title>
        <authorList>
            <person name="Roach M.J."/>
            <person name="Johnson D.L."/>
            <person name="Bohlmann J."/>
            <person name="van Vuuren H.J."/>
            <person name="Jones S.J."/>
            <person name="Pretorius I.S."/>
            <person name="Schmidt S.A."/>
            <person name="Borneman A.R."/>
        </authorList>
    </citation>
    <scope>NUCLEOTIDE SEQUENCE [LARGE SCALE GENOMIC DNA]</scope>
    <source>
        <strain evidence="3">cv. Chardonnay</strain>
        <tissue evidence="2">Leaf</tissue>
    </source>
</reference>
<dbReference type="Proteomes" id="UP000288805">
    <property type="component" value="Unassembled WGS sequence"/>
</dbReference>
<comment type="caution">
    <text evidence="2">The sequence shown here is derived from an EMBL/GenBank/DDBJ whole genome shotgun (WGS) entry which is preliminary data.</text>
</comment>
<organism evidence="2 3">
    <name type="scientific">Vitis vinifera</name>
    <name type="common">Grape</name>
    <dbReference type="NCBI Taxonomy" id="29760"/>
    <lineage>
        <taxon>Eukaryota</taxon>
        <taxon>Viridiplantae</taxon>
        <taxon>Streptophyta</taxon>
        <taxon>Embryophyta</taxon>
        <taxon>Tracheophyta</taxon>
        <taxon>Spermatophyta</taxon>
        <taxon>Magnoliopsida</taxon>
        <taxon>eudicotyledons</taxon>
        <taxon>Gunneridae</taxon>
        <taxon>Pentapetalae</taxon>
        <taxon>rosids</taxon>
        <taxon>Vitales</taxon>
        <taxon>Vitaceae</taxon>
        <taxon>Viteae</taxon>
        <taxon>Vitis</taxon>
    </lineage>
</organism>
<evidence type="ECO:0000313" key="2">
    <source>
        <dbReference type="EMBL" id="RVW77360.1"/>
    </source>
</evidence>